<dbReference type="Gene3D" id="1.25.40.10">
    <property type="entry name" value="Tetratricopeptide repeat domain"/>
    <property type="match status" value="1"/>
</dbReference>
<proteinExistence type="predicted"/>
<sequence length="132" mass="15216">MYDLHMQKYFRSGKTSPPLKALEWKPNSSEAHCFAAEYYYHKGNIPKIFEHSIHSLINYDGAQRYWELCSNTALSFLLSGALTLAEQYYHRALSFWPEYKGAQNGLKQLEEITKRIKTGTVIGVKHEPKTAS</sequence>
<accession>A0A6M3K6I8</accession>
<name>A0A6M3K6I8_9ZZZZ</name>
<evidence type="ECO:0008006" key="2">
    <source>
        <dbReference type="Google" id="ProtNLM"/>
    </source>
</evidence>
<dbReference type="EMBL" id="MT142253">
    <property type="protein sequence ID" value="QJA76927.1"/>
    <property type="molecule type" value="Genomic_DNA"/>
</dbReference>
<gene>
    <name evidence="1" type="ORF">MM415A01399_0005</name>
</gene>
<dbReference type="AlphaFoldDB" id="A0A6M3K6I8"/>
<dbReference type="InterPro" id="IPR011990">
    <property type="entry name" value="TPR-like_helical_dom_sf"/>
</dbReference>
<evidence type="ECO:0000313" key="1">
    <source>
        <dbReference type="EMBL" id="QJA76927.1"/>
    </source>
</evidence>
<reference evidence="1" key="1">
    <citation type="submission" date="2020-03" db="EMBL/GenBank/DDBJ databases">
        <title>The deep terrestrial virosphere.</title>
        <authorList>
            <person name="Holmfeldt K."/>
            <person name="Nilsson E."/>
            <person name="Simone D."/>
            <person name="Lopez-Fernandez M."/>
            <person name="Wu X."/>
            <person name="de Brujin I."/>
            <person name="Lundin D."/>
            <person name="Andersson A."/>
            <person name="Bertilsson S."/>
            <person name="Dopson M."/>
        </authorList>
    </citation>
    <scope>NUCLEOTIDE SEQUENCE</scope>
    <source>
        <strain evidence="1">MM415A01399</strain>
    </source>
</reference>
<dbReference type="SUPFAM" id="SSF48452">
    <property type="entry name" value="TPR-like"/>
    <property type="match status" value="1"/>
</dbReference>
<protein>
    <recommendedName>
        <fullName evidence="2">Tetratricopeptide repeat protein</fullName>
    </recommendedName>
</protein>
<organism evidence="1">
    <name type="scientific">viral metagenome</name>
    <dbReference type="NCBI Taxonomy" id="1070528"/>
    <lineage>
        <taxon>unclassified sequences</taxon>
        <taxon>metagenomes</taxon>
        <taxon>organismal metagenomes</taxon>
    </lineage>
</organism>